<protein>
    <submittedName>
        <fullName evidence="2">Uncharacterized protein</fullName>
    </submittedName>
</protein>
<gene>
    <name evidence="2" type="ORF">Tci_862090</name>
</gene>
<organism evidence="2">
    <name type="scientific">Tanacetum cinerariifolium</name>
    <name type="common">Dalmatian daisy</name>
    <name type="synonym">Chrysanthemum cinerariifolium</name>
    <dbReference type="NCBI Taxonomy" id="118510"/>
    <lineage>
        <taxon>Eukaryota</taxon>
        <taxon>Viridiplantae</taxon>
        <taxon>Streptophyta</taxon>
        <taxon>Embryophyta</taxon>
        <taxon>Tracheophyta</taxon>
        <taxon>Spermatophyta</taxon>
        <taxon>Magnoliopsida</taxon>
        <taxon>eudicotyledons</taxon>
        <taxon>Gunneridae</taxon>
        <taxon>Pentapetalae</taxon>
        <taxon>asterids</taxon>
        <taxon>campanulids</taxon>
        <taxon>Asterales</taxon>
        <taxon>Asteraceae</taxon>
        <taxon>Asteroideae</taxon>
        <taxon>Anthemideae</taxon>
        <taxon>Anthemidinae</taxon>
        <taxon>Tanacetum</taxon>
    </lineage>
</organism>
<evidence type="ECO:0000313" key="2">
    <source>
        <dbReference type="EMBL" id="GFC90120.1"/>
    </source>
</evidence>
<name>A0A699RTU0_TANCI</name>
<comment type="caution">
    <text evidence="2">The sequence shown here is derived from an EMBL/GenBank/DDBJ whole genome shotgun (WGS) entry which is preliminary data.</text>
</comment>
<evidence type="ECO:0000256" key="1">
    <source>
        <dbReference type="SAM" id="MobiDB-lite"/>
    </source>
</evidence>
<feature type="region of interest" description="Disordered" evidence="1">
    <location>
        <begin position="72"/>
        <end position="112"/>
    </location>
</feature>
<feature type="compositionally biased region" description="Polar residues" evidence="1">
    <location>
        <begin position="103"/>
        <end position="112"/>
    </location>
</feature>
<proteinExistence type="predicted"/>
<reference evidence="2" key="1">
    <citation type="journal article" date="2019" name="Sci. Rep.">
        <title>Draft genome of Tanacetum cinerariifolium, the natural source of mosquito coil.</title>
        <authorList>
            <person name="Yamashiro T."/>
            <person name="Shiraishi A."/>
            <person name="Satake H."/>
            <person name="Nakayama K."/>
        </authorList>
    </citation>
    <scope>NUCLEOTIDE SEQUENCE</scope>
</reference>
<dbReference type="EMBL" id="BKCJ011124579">
    <property type="protein sequence ID" value="GFC90120.1"/>
    <property type="molecule type" value="Genomic_DNA"/>
</dbReference>
<sequence length="112" mass="12841">MTVKHMDQELAQRAAILLTQELVDRLGRSVVLGPEAPYIFRIRLSREHTVLKQAKLDICAAMDVVRDQKEFRQARLPQHEEDEADNEQNGTHNTKNCAYAAEQQDNQTNQAK</sequence>
<accession>A0A699RTU0</accession>
<feature type="compositionally biased region" description="Polar residues" evidence="1">
    <location>
        <begin position="87"/>
        <end position="96"/>
    </location>
</feature>
<dbReference type="AlphaFoldDB" id="A0A699RTU0"/>